<evidence type="ECO:0000313" key="1">
    <source>
        <dbReference type="EMBL" id="QJR79745.1"/>
    </source>
</evidence>
<protein>
    <recommendedName>
        <fullName evidence="3">Lipoprotein</fullName>
    </recommendedName>
</protein>
<dbReference type="OrthoDB" id="6310159at2"/>
<reference evidence="1 2" key="2">
    <citation type="submission" date="2020-04" db="EMBL/GenBank/DDBJ databases">
        <title>Complete genome sequence of Alteromonas pelagimontana 5.12T.</title>
        <authorList>
            <person name="Sinha R.K."/>
            <person name="Krishnan K.P."/>
            <person name="Kurian J.P."/>
        </authorList>
    </citation>
    <scope>NUCLEOTIDE SEQUENCE [LARGE SCALE GENOMIC DNA]</scope>
    <source>
        <strain evidence="1 2">5.12</strain>
    </source>
</reference>
<accession>A0A6M4MB04</accession>
<reference evidence="2" key="1">
    <citation type="submission" date="2014-12" db="EMBL/GenBank/DDBJ databases">
        <title>Complete genome sequence of a multi-drug resistant Klebsiella pneumoniae.</title>
        <authorList>
            <person name="Hua X."/>
            <person name="Chen Q."/>
            <person name="Li X."/>
            <person name="Feng Y."/>
            <person name="Ruan Z."/>
            <person name="Yu Y."/>
        </authorList>
    </citation>
    <scope>NUCLEOTIDE SEQUENCE [LARGE SCALE GENOMIC DNA]</scope>
    <source>
        <strain evidence="2">5.12</strain>
    </source>
</reference>
<dbReference type="RefSeq" id="WP_075608942.1">
    <property type="nucleotide sequence ID" value="NZ_CP052766.1"/>
</dbReference>
<dbReference type="EMBL" id="CP052766">
    <property type="protein sequence ID" value="QJR79745.1"/>
    <property type="molecule type" value="Genomic_DNA"/>
</dbReference>
<dbReference type="KEGG" id="apel:CA267_002510"/>
<dbReference type="Proteomes" id="UP000219285">
    <property type="component" value="Chromosome"/>
</dbReference>
<dbReference type="PROSITE" id="PS51257">
    <property type="entry name" value="PROKAR_LIPOPROTEIN"/>
    <property type="match status" value="1"/>
</dbReference>
<keyword evidence="2" id="KW-1185">Reference proteome</keyword>
<evidence type="ECO:0000313" key="2">
    <source>
        <dbReference type="Proteomes" id="UP000219285"/>
    </source>
</evidence>
<sequence>MKNPRLLGILILSLTTFSCSVLPLSSEIEKDHFRFENFKRDKGPTIELVHLMCFHQQPTGWTEPKQFQSGPQNLWVKANISQRGIPNSTKEAYANFKVDLDPGKSYMLNRTVEGDQISIWIQEVDSGLQVSKVSKSQLKQPLLVDNYLRRQQCEQGSV</sequence>
<name>A0A6M4MB04_9ALTE</name>
<proteinExistence type="predicted"/>
<gene>
    <name evidence="1" type="ORF">CA267_002510</name>
</gene>
<organism evidence="1 2">
    <name type="scientific">Alteromonas pelagimontana</name>
    <dbReference type="NCBI Taxonomy" id="1858656"/>
    <lineage>
        <taxon>Bacteria</taxon>
        <taxon>Pseudomonadati</taxon>
        <taxon>Pseudomonadota</taxon>
        <taxon>Gammaproteobacteria</taxon>
        <taxon>Alteromonadales</taxon>
        <taxon>Alteromonadaceae</taxon>
        <taxon>Alteromonas/Salinimonas group</taxon>
        <taxon>Alteromonas</taxon>
    </lineage>
</organism>
<dbReference type="AlphaFoldDB" id="A0A6M4MB04"/>
<evidence type="ECO:0008006" key="3">
    <source>
        <dbReference type="Google" id="ProtNLM"/>
    </source>
</evidence>